<dbReference type="STRING" id="926561.GCA_000379025_01987"/>
<dbReference type="PANTHER" id="PTHR43300">
    <property type="entry name" value="ACETYLTRANSFERASE"/>
    <property type="match status" value="1"/>
</dbReference>
<dbReference type="Proteomes" id="UP000295832">
    <property type="component" value="Unassembled WGS sequence"/>
</dbReference>
<keyword evidence="4" id="KW-1185">Reference proteome</keyword>
<dbReference type="GO" id="GO:0016746">
    <property type="term" value="F:acyltransferase activity"/>
    <property type="evidence" value="ECO:0007669"/>
    <property type="project" value="UniProtKB-KW"/>
</dbReference>
<dbReference type="SUPFAM" id="SSF51161">
    <property type="entry name" value="Trimeric LpxA-like enzymes"/>
    <property type="match status" value="1"/>
</dbReference>
<evidence type="ECO:0000313" key="4">
    <source>
        <dbReference type="Proteomes" id="UP000295832"/>
    </source>
</evidence>
<dbReference type="Gene3D" id="2.160.10.10">
    <property type="entry name" value="Hexapeptide repeat proteins"/>
    <property type="match status" value="3"/>
</dbReference>
<dbReference type="InterPro" id="IPR001451">
    <property type="entry name" value="Hexapep"/>
</dbReference>
<proteinExistence type="predicted"/>
<keyword evidence="1 3" id="KW-0808">Transferase</keyword>
<evidence type="ECO:0000313" key="3">
    <source>
        <dbReference type="EMBL" id="TDX58952.1"/>
    </source>
</evidence>
<organism evidence="3 4">
    <name type="scientific">Orenia marismortui</name>
    <dbReference type="NCBI Taxonomy" id="46469"/>
    <lineage>
        <taxon>Bacteria</taxon>
        <taxon>Bacillati</taxon>
        <taxon>Bacillota</taxon>
        <taxon>Clostridia</taxon>
        <taxon>Halanaerobiales</taxon>
        <taxon>Halobacteroidaceae</taxon>
        <taxon>Orenia</taxon>
    </lineage>
</organism>
<dbReference type="EMBL" id="SOEG01000002">
    <property type="protein sequence ID" value="TDX58952.1"/>
    <property type="molecule type" value="Genomic_DNA"/>
</dbReference>
<dbReference type="PROSITE" id="PS00101">
    <property type="entry name" value="HEXAPEP_TRANSFERASES"/>
    <property type="match status" value="1"/>
</dbReference>
<dbReference type="AlphaFoldDB" id="A0A4R8HG07"/>
<dbReference type="Pfam" id="PF00132">
    <property type="entry name" value="Hexapep"/>
    <property type="match status" value="2"/>
</dbReference>
<dbReference type="Pfam" id="PF14602">
    <property type="entry name" value="Hexapep_2"/>
    <property type="match status" value="1"/>
</dbReference>
<dbReference type="InterPro" id="IPR018357">
    <property type="entry name" value="Hexapep_transf_CS"/>
</dbReference>
<evidence type="ECO:0000256" key="1">
    <source>
        <dbReference type="ARBA" id="ARBA00022679"/>
    </source>
</evidence>
<evidence type="ECO:0000256" key="2">
    <source>
        <dbReference type="ARBA" id="ARBA00022737"/>
    </source>
</evidence>
<protein>
    <submittedName>
        <fullName evidence="3">UDP-3-O-[3-hydroxymyristoyl] glucosamine N-acyltransferase</fullName>
    </submittedName>
</protein>
<keyword evidence="3" id="KW-0012">Acyltransferase</keyword>
<comment type="caution">
    <text evidence="3">The sequence shown here is derived from an EMBL/GenBank/DDBJ whole genome shotgun (WGS) entry which is preliminary data.</text>
</comment>
<dbReference type="InterPro" id="IPR050179">
    <property type="entry name" value="Trans_hexapeptide_repeat"/>
</dbReference>
<dbReference type="RefSeq" id="WP_134114542.1">
    <property type="nucleotide sequence ID" value="NZ_SOEG01000002.1"/>
</dbReference>
<dbReference type="InterPro" id="IPR011004">
    <property type="entry name" value="Trimer_LpxA-like_sf"/>
</dbReference>
<gene>
    <name evidence="3" type="ORF">C7959_10290</name>
</gene>
<sequence>MDYYKIIATVRGTISYRLRNTFNHNKLDYSIKVVKQSDGRKLEFATIIPKERKEEVLQLIRESSLDPVITIAPILEYNNPNPGQLVRDIYLAPKASVSSLAELYDGVSIGSFSRVVGNALLQEDVRIGEGTFIGSGVVVRGQTSIGDNCHIGTGAIIGNNVIMGNNVNIEENVTIRANVVIGDNVSIGTAANIESNVEVKDNVRIGPLARIFNVGRKKAELESNEDRKVIATVINSETFIGSGAIVGGKIGSKVMIGSNAVVHTAIVGDGATVGSGATVPYGRKIESALTVIGSPAKALDEYKFEKKLMSFLKTKYKKQISDNP</sequence>
<keyword evidence="2" id="KW-0677">Repeat</keyword>
<accession>A0A4R8HG07</accession>
<name>A0A4R8HG07_9FIRM</name>
<reference evidence="3 4" key="1">
    <citation type="submission" date="2019-03" db="EMBL/GenBank/DDBJ databases">
        <title>Subsurface microbial communities from deep shales in Ohio and West Virginia, USA.</title>
        <authorList>
            <person name="Wrighton K."/>
        </authorList>
    </citation>
    <scope>NUCLEOTIDE SEQUENCE [LARGE SCALE GENOMIC DNA]</scope>
    <source>
        <strain evidence="3 4">MSL 6dP</strain>
    </source>
</reference>